<feature type="region of interest" description="Disordered" evidence="3">
    <location>
        <begin position="370"/>
        <end position="391"/>
    </location>
</feature>
<name>A0A5J5BFH1_9ASTE</name>
<feature type="region of interest" description="Disordered" evidence="3">
    <location>
        <begin position="1"/>
        <end position="20"/>
    </location>
</feature>
<dbReference type="Proteomes" id="UP000325577">
    <property type="component" value="Linkage Group LG13"/>
</dbReference>
<feature type="compositionally biased region" description="Polar residues" evidence="3">
    <location>
        <begin position="762"/>
        <end position="772"/>
    </location>
</feature>
<feature type="compositionally biased region" description="Polar residues" evidence="3">
    <location>
        <begin position="1204"/>
        <end position="1219"/>
    </location>
</feature>
<feature type="region of interest" description="Disordered" evidence="3">
    <location>
        <begin position="738"/>
        <end position="777"/>
    </location>
</feature>
<feature type="compositionally biased region" description="Polar residues" evidence="3">
    <location>
        <begin position="317"/>
        <end position="339"/>
    </location>
</feature>
<feature type="compositionally biased region" description="Polar residues" evidence="3">
    <location>
        <begin position="1103"/>
        <end position="1112"/>
    </location>
</feature>
<feature type="compositionally biased region" description="Basic and acidic residues" evidence="3">
    <location>
        <begin position="539"/>
        <end position="558"/>
    </location>
</feature>
<dbReference type="InterPro" id="IPR036430">
    <property type="entry name" value="RNase_T2-like_sf"/>
</dbReference>
<gene>
    <name evidence="4" type="ORF">F0562_024842</name>
</gene>
<feature type="compositionally biased region" description="Polar residues" evidence="3">
    <location>
        <begin position="935"/>
        <end position="952"/>
    </location>
</feature>
<feature type="compositionally biased region" description="Polar residues" evidence="3">
    <location>
        <begin position="915"/>
        <end position="924"/>
    </location>
</feature>
<feature type="compositionally biased region" description="Polar residues" evidence="3">
    <location>
        <begin position="370"/>
        <end position="390"/>
    </location>
</feature>
<feature type="compositionally biased region" description="Polar residues" evidence="3">
    <location>
        <begin position="1069"/>
        <end position="1081"/>
    </location>
</feature>
<dbReference type="GO" id="GO:0003723">
    <property type="term" value="F:RNA binding"/>
    <property type="evidence" value="ECO:0007669"/>
    <property type="project" value="InterPro"/>
</dbReference>
<dbReference type="InterPro" id="IPR001568">
    <property type="entry name" value="RNase_T2-like"/>
</dbReference>
<dbReference type="EMBL" id="CM018036">
    <property type="protein sequence ID" value="KAA8541020.1"/>
    <property type="molecule type" value="Genomic_DNA"/>
</dbReference>
<dbReference type="Gene3D" id="3.90.730.10">
    <property type="entry name" value="Ribonuclease T2-like"/>
    <property type="match status" value="1"/>
</dbReference>
<feature type="region of interest" description="Disordered" evidence="3">
    <location>
        <begin position="539"/>
        <end position="614"/>
    </location>
</feature>
<feature type="compositionally biased region" description="Polar residues" evidence="3">
    <location>
        <begin position="63"/>
        <end position="73"/>
    </location>
</feature>
<feature type="compositionally biased region" description="Polar residues" evidence="3">
    <location>
        <begin position="559"/>
        <end position="570"/>
    </location>
</feature>
<evidence type="ECO:0000256" key="3">
    <source>
        <dbReference type="SAM" id="MobiDB-lite"/>
    </source>
</evidence>
<organism evidence="4 5">
    <name type="scientific">Nyssa sinensis</name>
    <dbReference type="NCBI Taxonomy" id="561372"/>
    <lineage>
        <taxon>Eukaryota</taxon>
        <taxon>Viridiplantae</taxon>
        <taxon>Streptophyta</taxon>
        <taxon>Embryophyta</taxon>
        <taxon>Tracheophyta</taxon>
        <taxon>Spermatophyta</taxon>
        <taxon>Magnoliopsida</taxon>
        <taxon>eudicotyledons</taxon>
        <taxon>Gunneridae</taxon>
        <taxon>Pentapetalae</taxon>
        <taxon>asterids</taxon>
        <taxon>Cornales</taxon>
        <taxon>Nyssaceae</taxon>
        <taxon>Nyssa</taxon>
    </lineage>
</organism>
<feature type="compositionally biased region" description="Polar residues" evidence="3">
    <location>
        <begin position="45"/>
        <end position="55"/>
    </location>
</feature>
<dbReference type="Pfam" id="PF00445">
    <property type="entry name" value="Ribonuclease_T2"/>
    <property type="match status" value="1"/>
</dbReference>
<feature type="compositionally biased region" description="Low complexity" evidence="3">
    <location>
        <begin position="879"/>
        <end position="895"/>
    </location>
</feature>
<comment type="similarity">
    <text evidence="1 2">Belongs to the RNase T2 family.</text>
</comment>
<keyword evidence="5" id="KW-1185">Reference proteome</keyword>
<feature type="region of interest" description="Disordered" evidence="3">
    <location>
        <begin position="314"/>
        <end position="339"/>
    </location>
</feature>
<evidence type="ECO:0000256" key="1">
    <source>
        <dbReference type="ARBA" id="ARBA00007469"/>
    </source>
</evidence>
<evidence type="ECO:0000313" key="5">
    <source>
        <dbReference type="Proteomes" id="UP000325577"/>
    </source>
</evidence>
<feature type="region of interest" description="Disordered" evidence="3">
    <location>
        <begin position="45"/>
        <end position="73"/>
    </location>
</feature>
<feature type="compositionally biased region" description="Basic and acidic residues" evidence="3">
    <location>
        <begin position="1091"/>
        <end position="1101"/>
    </location>
</feature>
<dbReference type="PANTHER" id="PTHR31267:SF2">
    <property type="entry name" value="EXPRESSED PROTEIN"/>
    <property type="match status" value="1"/>
</dbReference>
<dbReference type="SUPFAM" id="SSF55895">
    <property type="entry name" value="Ribonuclease Rh-like"/>
    <property type="match status" value="1"/>
</dbReference>
<evidence type="ECO:0000256" key="2">
    <source>
        <dbReference type="RuleBase" id="RU004328"/>
    </source>
</evidence>
<proteinExistence type="inferred from homology"/>
<reference evidence="4 5" key="1">
    <citation type="submission" date="2019-09" db="EMBL/GenBank/DDBJ databases">
        <title>A chromosome-level genome assembly of the Chinese tupelo Nyssa sinensis.</title>
        <authorList>
            <person name="Yang X."/>
            <person name="Kang M."/>
            <person name="Yang Y."/>
            <person name="Xiong H."/>
            <person name="Wang M."/>
            <person name="Zhang Z."/>
            <person name="Wang Z."/>
            <person name="Wu H."/>
            <person name="Ma T."/>
            <person name="Liu J."/>
            <person name="Xi Z."/>
        </authorList>
    </citation>
    <scope>NUCLEOTIDE SEQUENCE [LARGE SCALE GENOMIC DNA]</scope>
    <source>
        <strain evidence="4">J267</strain>
        <tissue evidence="4">Leaf</tissue>
    </source>
</reference>
<feature type="region of interest" description="Disordered" evidence="3">
    <location>
        <begin position="878"/>
        <end position="966"/>
    </location>
</feature>
<dbReference type="OrthoDB" id="1926238at2759"/>
<feature type="compositionally biased region" description="Polar residues" evidence="3">
    <location>
        <begin position="8"/>
        <end position="20"/>
    </location>
</feature>
<evidence type="ECO:0000313" key="4">
    <source>
        <dbReference type="EMBL" id="KAA8541020.1"/>
    </source>
</evidence>
<dbReference type="PANTHER" id="PTHR31267">
    <property type="entry name" value="DENTIN SIALOPHOSPHOPROTEIN-LIKE PROTEIN"/>
    <property type="match status" value="1"/>
</dbReference>
<dbReference type="PROSITE" id="PS00531">
    <property type="entry name" value="RNASE_T2_2"/>
    <property type="match status" value="1"/>
</dbReference>
<accession>A0A5J5BFH1</accession>
<dbReference type="InterPro" id="IPR033130">
    <property type="entry name" value="RNase_T2_His_AS_2"/>
</dbReference>
<feature type="region of interest" description="Disordered" evidence="3">
    <location>
        <begin position="1065"/>
        <end position="1112"/>
    </location>
</feature>
<sequence>MQRASPGMQGSSNGFMFSPEQGQSTRLMGLVPQQVDQSLYGVPISSTRGAQNQGSHIPMDKPQMQQTSTSSNSFRGSQYAVLPDEVHMQDGTLVSRQGMQEKNMVGHASGRRLVNGMNLENLHQVNALQRNASMQEFHGRQELAGLPETLQEKTAMLDAPLQNAVALDPTEERILFGTDDNIWDAFGGSINMSAPGSNLLDGTGFLNGFPSVQSGSWSALMQSAVAETSGNDIGVQEEWSGLSFQNTEIPTRNRRHSTYDDNRKEQTILADNSQIASALSSGSVPLSKEANMNNNYRTVPELKQSGHKFSYEHGERLQTNSSHRSIQQSSEEGSKWLNQGPLQKPFAEGSQIYVNAAHSLDAEMNAKSISGSWTPQQSTSTYNTSGQPCNKPNGWNVIESLSPGGDAEMKTHKNEFLLHHSQSNDQKGAIFEEMGHVGGIWKADSIPNSTVELEHVKSAMASQLVNREDSSLNAVDVISNSSTSRARQEAGQLLPNSHHLNYWKQVESSLKCKGSEGSGKSQHHLNKGPQVLESLANSSDKEAVKMHEMDDNDKKENSRNSYRSNLSHHVSTGGLKENVWSDASDSRTVPVGKQKSSGQSGRKASGPRKFQYHPMGNLDEDMVEPSYGMKHPTHSQAASHQISRGSKNHNLGYFGQSKSIGHVTNNSTEMEKGHLPDLQGNTKGLDEAPSRGINSSYVPDMSAAFDRSLGFCAPNKAAQLSQNMLELLHKVDQSRETGSAVHFRSSEIPEADNSDGSVGHLQRNQSSASQGFGLQLAPPSQGLPVSNCAFSTQSSAQTVNSHSLSHTTPKIKDKSRTWLASGAQLQSLPPSCETSQGEFNNGKIDIPGQTGNESLQYKMQEAISSAVTSGFPYSRSQLQNQQVTSTSGQVTTNQSMSGPFDRLASCSKQTEDSSTRVLTGQSAPASLPDPAGSIPCSNRASSVDTSLPSSSIHSHERASAPQISAGKAVPVSQPFIMSGISQQGTFSKMFPNVWTIVPAQQCVSGAEPHKGALNFFQSQQSDNNVESTSSALRNLEDKNSHEGGNGPSEFGASYANSQGFVYGEEQPAKESSGQQVSSGNIKLSEKSSASKGKESIVKHLSDASPSNLSSTQTDIEAFGRSLKPSNFLHQNYSLLHQMRDMKSTEIDPSYRGLKRLKGIDSGLGGQQVDPKTGQSNDHNTVGGDGSVCLTAVSSEDSKMLSFSGPANNWERNTSSQPGNVPSEDMLAFGRNDPQKYSNSNSTASVKVEHSQISPQMAPSWFNEFGTFKNGQMLLMSDARRSAPVKSLEQPFNLGESSDTVHTHISKEQVNAANTSQVGNTCQNSIPRTVAIEHFSSPQSLLLDVTDQHPVVVRPKKRKSASSELLPWHKEVAQGSQSLVTISMAEVDWAKAANRLIDKVEDEAEMVEDGPPMLKPKRRLILTTQLMQQLFCPPPAGVLSADASVNHETLAYFVARLALRDACSLISCLGSNSHGHLNNVNILSNKHKTSERIGDSHLSKVVEDFIGRARKLENDFLRLDKRASILELKVECQEMEKFSVINRFAKFHGRGQVDGAGTSSSSDAAANAKKPCPQRYVTALSVPKNLPDRFIFWLQSKKLRRIEASLNQTWPSHIIGYTNFKFWQYEWRKHGRCLALQPEDYFTNVIKIKMEIDWLLTKRSLVETFRSSGPSPTTTGTYYLPNHFTEAIKNKNKLGYPIAMQQRQAW</sequence>
<protein>
    <submittedName>
        <fullName evidence="4">Uncharacterized protein</fullName>
    </submittedName>
</protein>
<dbReference type="GO" id="GO:0033897">
    <property type="term" value="F:ribonuclease T2 activity"/>
    <property type="evidence" value="ECO:0007669"/>
    <property type="project" value="InterPro"/>
</dbReference>
<feature type="region of interest" description="Disordered" evidence="3">
    <location>
        <begin position="1199"/>
        <end position="1240"/>
    </location>
</feature>